<name>A0AAD9HVT7_9PEZI</name>
<proteinExistence type="predicted"/>
<keyword evidence="3" id="KW-1185">Reference proteome</keyword>
<accession>A0AAD9HVT7</accession>
<evidence type="ECO:0000256" key="1">
    <source>
        <dbReference type="SAM" id="MobiDB-lite"/>
    </source>
</evidence>
<dbReference type="AlphaFoldDB" id="A0AAD9HVT7"/>
<dbReference type="EMBL" id="MU842811">
    <property type="protein sequence ID" value="KAK2034929.1"/>
    <property type="molecule type" value="Genomic_DNA"/>
</dbReference>
<gene>
    <name evidence="2" type="ORF">LX32DRAFT_688910</name>
</gene>
<evidence type="ECO:0000313" key="2">
    <source>
        <dbReference type="EMBL" id="KAK2034929.1"/>
    </source>
</evidence>
<comment type="caution">
    <text evidence="2">The sequence shown here is derived from an EMBL/GenBank/DDBJ whole genome shotgun (WGS) entry which is preliminary data.</text>
</comment>
<protein>
    <submittedName>
        <fullName evidence="2">Uncharacterized protein</fullName>
    </submittedName>
</protein>
<feature type="region of interest" description="Disordered" evidence="1">
    <location>
        <begin position="167"/>
        <end position="192"/>
    </location>
</feature>
<reference evidence="2" key="1">
    <citation type="submission" date="2021-06" db="EMBL/GenBank/DDBJ databases">
        <title>Comparative genomics, transcriptomics and evolutionary studies reveal genomic signatures of adaptation to plant cell wall in hemibiotrophic fungi.</title>
        <authorList>
            <consortium name="DOE Joint Genome Institute"/>
            <person name="Baroncelli R."/>
            <person name="Diaz J.F."/>
            <person name="Benocci T."/>
            <person name="Peng M."/>
            <person name="Battaglia E."/>
            <person name="Haridas S."/>
            <person name="Andreopoulos W."/>
            <person name="Labutti K."/>
            <person name="Pangilinan J."/>
            <person name="Floch G.L."/>
            <person name="Makela M.R."/>
            <person name="Henrissat B."/>
            <person name="Grigoriev I.V."/>
            <person name="Crouch J.A."/>
            <person name="De Vries R.P."/>
            <person name="Sukno S.A."/>
            <person name="Thon M.R."/>
        </authorList>
    </citation>
    <scope>NUCLEOTIDE SEQUENCE</scope>
    <source>
        <strain evidence="2">MAFF235873</strain>
    </source>
</reference>
<evidence type="ECO:0000313" key="3">
    <source>
        <dbReference type="Proteomes" id="UP001232148"/>
    </source>
</evidence>
<feature type="compositionally biased region" description="Basic residues" evidence="1">
    <location>
        <begin position="181"/>
        <end position="192"/>
    </location>
</feature>
<sequence length="192" mass="22196">MNQDNNKASQEEELSDWEHCRRLFLEHDGEEAFFIAFALVRKGKAEALLDAFDRGQLTRVQLERYLSLADKLEDSLMRRAARLGAAVNATVAAWLAHKPNLSDEDRDDLSRDQRVVGIMAIVVALEKGMRGLVPPSKSPELREMHQAFGCNHYPWERHYDRSVEDWRENGVPEDEEDPREAKKRRRVGQWIG</sequence>
<dbReference type="Proteomes" id="UP001232148">
    <property type="component" value="Unassembled WGS sequence"/>
</dbReference>
<organism evidence="2 3">
    <name type="scientific">Colletotrichum zoysiae</name>
    <dbReference type="NCBI Taxonomy" id="1216348"/>
    <lineage>
        <taxon>Eukaryota</taxon>
        <taxon>Fungi</taxon>
        <taxon>Dikarya</taxon>
        <taxon>Ascomycota</taxon>
        <taxon>Pezizomycotina</taxon>
        <taxon>Sordariomycetes</taxon>
        <taxon>Hypocreomycetidae</taxon>
        <taxon>Glomerellales</taxon>
        <taxon>Glomerellaceae</taxon>
        <taxon>Colletotrichum</taxon>
        <taxon>Colletotrichum graminicola species complex</taxon>
    </lineage>
</organism>